<dbReference type="EMBL" id="FMZA01000009">
    <property type="protein sequence ID" value="SDC50910.1"/>
    <property type="molecule type" value="Genomic_DNA"/>
</dbReference>
<dbReference type="OrthoDB" id="2991654at2"/>
<dbReference type="Proteomes" id="UP000199387">
    <property type="component" value="Unassembled WGS sequence"/>
</dbReference>
<organism evidence="1 2">
    <name type="scientific">Melghirimyces thermohalophilus</name>
    <dbReference type="NCBI Taxonomy" id="1236220"/>
    <lineage>
        <taxon>Bacteria</taxon>
        <taxon>Bacillati</taxon>
        <taxon>Bacillota</taxon>
        <taxon>Bacilli</taxon>
        <taxon>Bacillales</taxon>
        <taxon>Thermoactinomycetaceae</taxon>
        <taxon>Melghirimyces</taxon>
    </lineage>
</organism>
<gene>
    <name evidence="1" type="ORF">SAMN04488112_10926</name>
</gene>
<protein>
    <submittedName>
        <fullName evidence="1">Uncharacterized protein</fullName>
    </submittedName>
</protein>
<evidence type="ECO:0000313" key="2">
    <source>
        <dbReference type="Proteomes" id="UP000199387"/>
    </source>
</evidence>
<reference evidence="1 2" key="1">
    <citation type="submission" date="2016-10" db="EMBL/GenBank/DDBJ databases">
        <authorList>
            <person name="de Groot N.N."/>
        </authorList>
    </citation>
    <scope>NUCLEOTIDE SEQUENCE [LARGE SCALE GENOMIC DNA]</scope>
    <source>
        <strain evidence="1 2">DSM 45514</strain>
    </source>
</reference>
<evidence type="ECO:0000313" key="1">
    <source>
        <dbReference type="EMBL" id="SDC50910.1"/>
    </source>
</evidence>
<dbReference type="RefSeq" id="WP_091569462.1">
    <property type="nucleotide sequence ID" value="NZ_FMZA01000009.1"/>
</dbReference>
<name>A0A1G6M618_9BACL</name>
<keyword evidence="2" id="KW-1185">Reference proteome</keyword>
<accession>A0A1G6M618</accession>
<dbReference type="AlphaFoldDB" id="A0A1G6M618"/>
<sequence length="67" mass="7871">MADLREDAYRMELLLTAMVDLLEEKGILTREELLQSAQETDQELTRLLGDLVLDSFYKKDENEKPPW</sequence>
<proteinExistence type="predicted"/>